<evidence type="ECO:0000313" key="2">
    <source>
        <dbReference type="EMBL" id="WBO24047.1"/>
    </source>
</evidence>
<feature type="transmembrane region" description="Helical" evidence="1">
    <location>
        <begin position="216"/>
        <end position="236"/>
    </location>
</feature>
<feature type="transmembrane region" description="Helical" evidence="1">
    <location>
        <begin position="110"/>
        <end position="133"/>
    </location>
</feature>
<gene>
    <name evidence="2" type="ORF">PBT88_08040</name>
</gene>
<name>A0ABY7NS97_9SPHN</name>
<feature type="transmembrane region" description="Helical" evidence="1">
    <location>
        <begin position="256"/>
        <end position="279"/>
    </location>
</feature>
<feature type="transmembrane region" description="Helical" evidence="1">
    <location>
        <begin position="183"/>
        <end position="204"/>
    </location>
</feature>
<evidence type="ECO:0000256" key="1">
    <source>
        <dbReference type="SAM" id="Phobius"/>
    </source>
</evidence>
<feature type="transmembrane region" description="Helical" evidence="1">
    <location>
        <begin position="154"/>
        <end position="177"/>
    </location>
</feature>
<feature type="transmembrane region" description="Helical" evidence="1">
    <location>
        <begin position="56"/>
        <end position="76"/>
    </location>
</feature>
<evidence type="ECO:0000313" key="3">
    <source>
        <dbReference type="Proteomes" id="UP001210865"/>
    </source>
</evidence>
<feature type="transmembrane region" description="Helical" evidence="1">
    <location>
        <begin position="6"/>
        <end position="25"/>
    </location>
</feature>
<keyword evidence="1" id="KW-0472">Membrane</keyword>
<dbReference type="Proteomes" id="UP001210865">
    <property type="component" value="Chromosome"/>
</dbReference>
<keyword evidence="1" id="KW-1133">Transmembrane helix</keyword>
<keyword evidence="3" id="KW-1185">Reference proteome</keyword>
<proteinExistence type="predicted"/>
<keyword evidence="1" id="KW-0812">Transmembrane</keyword>
<evidence type="ECO:0008006" key="4">
    <source>
        <dbReference type="Google" id="ProtNLM"/>
    </source>
</evidence>
<organism evidence="2 3">
    <name type="scientific">Sphingomonas abietis</name>
    <dbReference type="NCBI Taxonomy" id="3012344"/>
    <lineage>
        <taxon>Bacteria</taxon>
        <taxon>Pseudomonadati</taxon>
        <taxon>Pseudomonadota</taxon>
        <taxon>Alphaproteobacteria</taxon>
        <taxon>Sphingomonadales</taxon>
        <taxon>Sphingomonadaceae</taxon>
        <taxon>Sphingomonas</taxon>
    </lineage>
</organism>
<dbReference type="RefSeq" id="WP_270078676.1">
    <property type="nucleotide sequence ID" value="NZ_CP115174.1"/>
</dbReference>
<accession>A0ABY7NS97</accession>
<reference evidence="2 3" key="1">
    <citation type="submission" date="2022-12" db="EMBL/GenBank/DDBJ databases">
        <title>Sphingomonas abieness sp. nov., an endophytic bacterium isolated from Abies koreana.</title>
        <authorList>
            <person name="Jiang L."/>
            <person name="Lee J."/>
        </authorList>
    </citation>
    <scope>NUCLEOTIDE SEQUENCE [LARGE SCALE GENOMIC DNA]</scope>
    <source>
        <strain evidence="3">PAMB 00755</strain>
    </source>
</reference>
<protein>
    <recommendedName>
        <fullName evidence="4">Glycerophosphoryl diester phosphodiesterase membrane domain-containing protein</fullName>
    </recommendedName>
</protein>
<sequence>MGTALITVVILLGGPLVTLGIWLWLRSRRAPVALIEPLDLGEVLAKAFSVFMPAGWPLILLAAVLIGLPQGAYYLLVQPIVLERTQAFATTAGHTPNPLAAFQAMMSAPVLTGILAEFLLASAFYVAAFLFLVRRFEGRPITIGAALAATPARLLPAFGVALLGYIGVLLGMVVFILPGIILILSWCVVVPVLVCEDAGWLASFSRSRWLTIGSRGRILALLLLVVVTMILLMLPTGALTGVLAGHATQASPLFPAIWHVVFGIVMAFFQAALLSALYVELRRIKDGTSAPSLAEVFA</sequence>
<dbReference type="EMBL" id="CP115174">
    <property type="protein sequence ID" value="WBO24047.1"/>
    <property type="molecule type" value="Genomic_DNA"/>
</dbReference>